<protein>
    <submittedName>
        <fullName evidence="2">BZ3500_MvSof-1268-A1-R1_Chr6-3g09018 protein</fullName>
    </submittedName>
</protein>
<feature type="compositionally biased region" description="Polar residues" evidence="1">
    <location>
        <begin position="83"/>
        <end position="95"/>
    </location>
</feature>
<name>A0A2X0LQ31_9BASI</name>
<accession>A0A2X0LQ31</accession>
<dbReference type="Proteomes" id="UP000249723">
    <property type="component" value="Unassembled WGS sequence"/>
</dbReference>
<gene>
    <name evidence="2" type="ORF">BZ3500_MVSOF-1268-A1-R1_CHR6-3G09018</name>
</gene>
<keyword evidence="3" id="KW-1185">Reference proteome</keyword>
<dbReference type="AlphaFoldDB" id="A0A2X0LQ31"/>
<reference evidence="3" key="1">
    <citation type="submission" date="2016-10" db="EMBL/GenBank/DDBJ databases">
        <authorList>
            <person name="Jeantristanb JTB J.-T."/>
            <person name="Ricardo R."/>
        </authorList>
    </citation>
    <scope>NUCLEOTIDE SEQUENCE [LARGE SCALE GENOMIC DNA]</scope>
</reference>
<sequence>MSPLHLRSFMYFLIVSRSGRRLVELHLLFFLSIWKVRRRRFSSDPLEPITEMALEELGRQFRSPRLASCLGKSPKGDLAGMIDSNSGSMSPTLLA</sequence>
<evidence type="ECO:0000313" key="3">
    <source>
        <dbReference type="Proteomes" id="UP000249723"/>
    </source>
</evidence>
<proteinExistence type="predicted"/>
<dbReference type="EMBL" id="FMWP01000048">
    <property type="protein sequence ID" value="SCZ93951.1"/>
    <property type="molecule type" value="Genomic_DNA"/>
</dbReference>
<feature type="region of interest" description="Disordered" evidence="1">
    <location>
        <begin position="73"/>
        <end position="95"/>
    </location>
</feature>
<evidence type="ECO:0000313" key="2">
    <source>
        <dbReference type="EMBL" id="SCZ93951.1"/>
    </source>
</evidence>
<evidence type="ECO:0000256" key="1">
    <source>
        <dbReference type="SAM" id="MobiDB-lite"/>
    </source>
</evidence>
<organism evidence="2 3">
    <name type="scientific">Microbotryum saponariae</name>
    <dbReference type="NCBI Taxonomy" id="289078"/>
    <lineage>
        <taxon>Eukaryota</taxon>
        <taxon>Fungi</taxon>
        <taxon>Dikarya</taxon>
        <taxon>Basidiomycota</taxon>
        <taxon>Pucciniomycotina</taxon>
        <taxon>Microbotryomycetes</taxon>
        <taxon>Microbotryales</taxon>
        <taxon>Microbotryaceae</taxon>
        <taxon>Microbotryum</taxon>
    </lineage>
</organism>